<evidence type="ECO:0000313" key="2">
    <source>
        <dbReference type="EMBL" id="KAF5367196.1"/>
    </source>
</evidence>
<sequence>MTPKSQLHSPIPTLSLGSNSNSDGLVPPPQKNLPNLKLDNAAKAVTLLSTIAGLTQNRAMSKELCQAALYNLRDQGLLPGFVQPLEDQAELILQEFQELGRCVTVLQCNLAGRLDDATQDGLLVDGSSSVDHNSDTGANTPNAIEKSSSDEHLILQAYSPIVALEAAIQLYIDPQTDALLDAAISQLEKHIQVRVKQGKGRHSDPSGDSASVLLQVPSRNRDMSRGRKTMRPKAIFPALRNPKEIDNFRG</sequence>
<dbReference type="Proteomes" id="UP000559256">
    <property type="component" value="Unassembled WGS sequence"/>
</dbReference>
<organism evidence="2 3">
    <name type="scientific">Tetrapyrgos nigripes</name>
    <dbReference type="NCBI Taxonomy" id="182062"/>
    <lineage>
        <taxon>Eukaryota</taxon>
        <taxon>Fungi</taxon>
        <taxon>Dikarya</taxon>
        <taxon>Basidiomycota</taxon>
        <taxon>Agaricomycotina</taxon>
        <taxon>Agaricomycetes</taxon>
        <taxon>Agaricomycetidae</taxon>
        <taxon>Agaricales</taxon>
        <taxon>Marasmiineae</taxon>
        <taxon>Marasmiaceae</taxon>
        <taxon>Tetrapyrgos</taxon>
    </lineage>
</organism>
<keyword evidence="3" id="KW-1185">Reference proteome</keyword>
<accession>A0A8H5GLX8</accession>
<proteinExistence type="predicted"/>
<evidence type="ECO:0000313" key="3">
    <source>
        <dbReference type="Proteomes" id="UP000559256"/>
    </source>
</evidence>
<evidence type="ECO:0000256" key="1">
    <source>
        <dbReference type="SAM" id="MobiDB-lite"/>
    </source>
</evidence>
<name>A0A8H5GLX8_9AGAR</name>
<comment type="caution">
    <text evidence="2">The sequence shown here is derived from an EMBL/GenBank/DDBJ whole genome shotgun (WGS) entry which is preliminary data.</text>
</comment>
<feature type="compositionally biased region" description="Low complexity" evidence="1">
    <location>
        <begin position="14"/>
        <end position="25"/>
    </location>
</feature>
<protein>
    <submittedName>
        <fullName evidence="2">Uncharacterized protein</fullName>
    </submittedName>
</protein>
<dbReference type="EMBL" id="JAACJM010000020">
    <property type="protein sequence ID" value="KAF5367196.1"/>
    <property type="molecule type" value="Genomic_DNA"/>
</dbReference>
<dbReference type="AlphaFoldDB" id="A0A8H5GLX8"/>
<reference evidence="2 3" key="1">
    <citation type="journal article" date="2020" name="ISME J.">
        <title>Uncovering the hidden diversity of litter-decomposition mechanisms in mushroom-forming fungi.</title>
        <authorList>
            <person name="Floudas D."/>
            <person name="Bentzer J."/>
            <person name="Ahren D."/>
            <person name="Johansson T."/>
            <person name="Persson P."/>
            <person name="Tunlid A."/>
        </authorList>
    </citation>
    <scope>NUCLEOTIDE SEQUENCE [LARGE SCALE GENOMIC DNA]</scope>
    <source>
        <strain evidence="2 3">CBS 291.85</strain>
    </source>
</reference>
<gene>
    <name evidence="2" type="ORF">D9758_003929</name>
</gene>
<feature type="region of interest" description="Disordered" evidence="1">
    <location>
        <begin position="1"/>
        <end position="29"/>
    </location>
</feature>